<dbReference type="InterPro" id="IPR019554">
    <property type="entry name" value="Soluble_ligand-bd"/>
</dbReference>
<dbReference type="PANTHER" id="PTHR21180:SF32">
    <property type="entry name" value="ENDONUCLEASE_EXONUCLEASE_PHOSPHATASE FAMILY DOMAIN-CONTAINING PROTEIN 1"/>
    <property type="match status" value="1"/>
</dbReference>
<dbReference type="InterPro" id="IPR051675">
    <property type="entry name" value="Endo/Exo/Phosphatase_dom_1"/>
</dbReference>
<accession>A0A1F5GJ16</accession>
<dbReference type="Proteomes" id="UP000177124">
    <property type="component" value="Unassembled WGS sequence"/>
</dbReference>
<dbReference type="Gene3D" id="1.10.150.320">
    <property type="entry name" value="Photosystem II 12 kDa extrinsic protein"/>
    <property type="match status" value="1"/>
</dbReference>
<reference evidence="2 3" key="1">
    <citation type="journal article" date="2016" name="Nat. Commun.">
        <title>Thousands of microbial genomes shed light on interconnected biogeochemical processes in an aquifer system.</title>
        <authorList>
            <person name="Anantharaman K."/>
            <person name="Brown C.T."/>
            <person name="Hug L.A."/>
            <person name="Sharon I."/>
            <person name="Castelle C.J."/>
            <person name="Probst A.J."/>
            <person name="Thomas B.C."/>
            <person name="Singh A."/>
            <person name="Wilkins M.J."/>
            <person name="Karaoz U."/>
            <person name="Brodie E.L."/>
            <person name="Williams K.H."/>
            <person name="Hubbard S.S."/>
            <person name="Banfield J.F."/>
        </authorList>
    </citation>
    <scope>NUCLEOTIDE SEQUENCE [LARGE SCALE GENOMIC DNA]</scope>
</reference>
<dbReference type="GO" id="GO:0015627">
    <property type="term" value="C:type II protein secretion system complex"/>
    <property type="evidence" value="ECO:0007669"/>
    <property type="project" value="TreeGrafter"/>
</dbReference>
<dbReference type="STRING" id="1797716.A3D07_02685"/>
<name>A0A1F5GJ16_9BACT</name>
<protein>
    <recommendedName>
        <fullName evidence="1">Soluble ligand binding domain-containing protein</fullName>
    </recommendedName>
</protein>
<dbReference type="AlphaFoldDB" id="A0A1F5GJ16"/>
<comment type="caution">
    <text evidence="2">The sequence shown here is derived from an EMBL/GenBank/DDBJ whole genome shotgun (WGS) entry which is preliminary data.</text>
</comment>
<dbReference type="PANTHER" id="PTHR21180">
    <property type="entry name" value="ENDONUCLEASE/EXONUCLEASE/PHOSPHATASE FAMILY DOMAIN-CONTAINING PROTEIN 1"/>
    <property type="match status" value="1"/>
</dbReference>
<proteinExistence type="predicted"/>
<dbReference type="Pfam" id="PF10531">
    <property type="entry name" value="SLBB"/>
    <property type="match status" value="1"/>
</dbReference>
<organism evidence="2 3">
    <name type="scientific">Candidatus Curtissbacteria bacterium RIFCSPHIGHO2_02_FULL_42_15</name>
    <dbReference type="NCBI Taxonomy" id="1797716"/>
    <lineage>
        <taxon>Bacteria</taxon>
        <taxon>Candidatus Curtissiibacteriota</taxon>
    </lineage>
</organism>
<feature type="domain" description="Soluble ligand binding" evidence="1">
    <location>
        <begin position="44"/>
        <end position="98"/>
    </location>
</feature>
<evidence type="ECO:0000313" key="2">
    <source>
        <dbReference type="EMBL" id="OGD91815.1"/>
    </source>
</evidence>
<dbReference type="Pfam" id="PF12836">
    <property type="entry name" value="HHH_3"/>
    <property type="match status" value="1"/>
</dbReference>
<evidence type="ECO:0000259" key="1">
    <source>
        <dbReference type="Pfam" id="PF10531"/>
    </source>
</evidence>
<dbReference type="SUPFAM" id="SSF81585">
    <property type="entry name" value="PsbU/PolX domain-like"/>
    <property type="match status" value="1"/>
</dbReference>
<sequence>MFFAGLFLLALGAGIFLFRNSQSQGDDIQIISADSQSQSAAKIVVHVDGAVLKPGVYEMSADSRVSDAVSASGGLSDNADMSRVNLAAKVADGQKIYIPNIGEGVGVGEAGVEGVQSLININTATESQLDTLPGVGPATAQKIITSRPYSSPEELLGKKAVGQSVYEKIKDLITY</sequence>
<evidence type="ECO:0000313" key="3">
    <source>
        <dbReference type="Proteomes" id="UP000177124"/>
    </source>
</evidence>
<dbReference type="GO" id="GO:0015628">
    <property type="term" value="P:protein secretion by the type II secretion system"/>
    <property type="evidence" value="ECO:0007669"/>
    <property type="project" value="TreeGrafter"/>
</dbReference>
<gene>
    <name evidence="2" type="ORF">A3D07_02685</name>
</gene>
<dbReference type="EMBL" id="MFBF01000010">
    <property type="protein sequence ID" value="OGD91815.1"/>
    <property type="molecule type" value="Genomic_DNA"/>
</dbReference>